<dbReference type="PANTHER" id="PTHR47338:SF5">
    <property type="entry name" value="ZN(II)2CYS6 TRANSCRIPTION FACTOR (EUROFUNG)"/>
    <property type="match status" value="1"/>
</dbReference>
<feature type="region of interest" description="Disordered" evidence="6">
    <location>
        <begin position="122"/>
        <end position="159"/>
    </location>
</feature>
<evidence type="ECO:0000313" key="9">
    <source>
        <dbReference type="Proteomes" id="UP000193922"/>
    </source>
</evidence>
<sequence>MIMHIEEPSLDIIRAIQIIAMNEACVGHFMSYNTLMCTVASMIVRLGWHEMDLYRTLKPKTWEGWVEAETKRRVFWLVYQSDYYLALMSGRPAMIPENMVYVRAPCADSEWDEFNFSLVTKTPESRDPPMASTEPRAASAPTAGATARDRDSDNDDSGSDIGEFTFEQQWIWSNSDDSSSPQTVRRIVVSGAVSQSFTLLNGLATINGRVGRFLCDAKAARYDQQELGALNRPFPAVDFFETTDTGHLVYSVQRRVKVISEYAEFHKYAAELQKWLDSLQPAEKFRDGSLKADDVQYFGNANHRAFVLRVRYFCLRCYAYSSMIILHSSNRRSFFAEFEVPLEVCQEAVEAGELEMDATELLLRQIMSSAFGRVWSQGLLAYDIEPESWKVCVECAHGLSDHLRRNDDMPFTRFDLVLPFAVFTLTTVLLRQIRLCKIAIGKRDESQMSLSEWQAELESLDPGCRAPMEGHAGAGHRVECRGHGRLCSSL</sequence>
<dbReference type="InterPro" id="IPR050815">
    <property type="entry name" value="TF_fung"/>
</dbReference>
<dbReference type="SMART" id="SM00906">
    <property type="entry name" value="Fungal_trans"/>
    <property type="match status" value="1"/>
</dbReference>
<dbReference type="RefSeq" id="XP_040744559.1">
    <property type="nucleotide sequence ID" value="XM_040885501.1"/>
</dbReference>
<comment type="subcellular location">
    <subcellularLocation>
        <location evidence="1">Nucleus</location>
    </subcellularLocation>
</comment>
<evidence type="ECO:0000256" key="1">
    <source>
        <dbReference type="ARBA" id="ARBA00004123"/>
    </source>
</evidence>
<keyword evidence="2" id="KW-0479">Metal-binding</keyword>
<dbReference type="Proteomes" id="UP000193922">
    <property type="component" value="Unassembled WGS sequence"/>
</dbReference>
<dbReference type="GO" id="GO:0003677">
    <property type="term" value="F:DNA binding"/>
    <property type="evidence" value="ECO:0007669"/>
    <property type="project" value="InterPro"/>
</dbReference>
<evidence type="ECO:0000313" key="8">
    <source>
        <dbReference type="EMBL" id="ORX70980.1"/>
    </source>
</evidence>
<dbReference type="EMBL" id="MCFD01000005">
    <property type="protein sequence ID" value="ORX70980.1"/>
    <property type="molecule type" value="Genomic_DNA"/>
</dbReference>
<evidence type="ECO:0000256" key="3">
    <source>
        <dbReference type="ARBA" id="ARBA00023015"/>
    </source>
</evidence>
<dbReference type="InterPro" id="IPR007219">
    <property type="entry name" value="XnlR_reg_dom"/>
</dbReference>
<evidence type="ECO:0000256" key="6">
    <source>
        <dbReference type="SAM" id="MobiDB-lite"/>
    </source>
</evidence>
<comment type="caution">
    <text evidence="8">The sequence shown here is derived from an EMBL/GenBank/DDBJ whole genome shotgun (WGS) entry which is preliminary data.</text>
</comment>
<organism evidence="8 9">
    <name type="scientific">Linderina pennispora</name>
    <dbReference type="NCBI Taxonomy" id="61395"/>
    <lineage>
        <taxon>Eukaryota</taxon>
        <taxon>Fungi</taxon>
        <taxon>Fungi incertae sedis</taxon>
        <taxon>Zoopagomycota</taxon>
        <taxon>Kickxellomycotina</taxon>
        <taxon>Kickxellomycetes</taxon>
        <taxon>Kickxellales</taxon>
        <taxon>Kickxellaceae</taxon>
        <taxon>Linderina</taxon>
    </lineage>
</organism>
<dbReference type="CDD" id="cd12148">
    <property type="entry name" value="fungal_TF_MHR"/>
    <property type="match status" value="1"/>
</dbReference>
<dbReference type="GeneID" id="63802149"/>
<evidence type="ECO:0000259" key="7">
    <source>
        <dbReference type="SMART" id="SM00906"/>
    </source>
</evidence>
<evidence type="ECO:0000256" key="2">
    <source>
        <dbReference type="ARBA" id="ARBA00022723"/>
    </source>
</evidence>
<dbReference type="GO" id="GO:0008270">
    <property type="term" value="F:zinc ion binding"/>
    <property type="evidence" value="ECO:0007669"/>
    <property type="project" value="InterPro"/>
</dbReference>
<dbReference type="GO" id="GO:0005634">
    <property type="term" value="C:nucleus"/>
    <property type="evidence" value="ECO:0007669"/>
    <property type="project" value="UniProtKB-SubCell"/>
</dbReference>
<evidence type="ECO:0000256" key="4">
    <source>
        <dbReference type="ARBA" id="ARBA00023163"/>
    </source>
</evidence>
<proteinExistence type="predicted"/>
<reference evidence="8 9" key="1">
    <citation type="submission" date="2016-07" db="EMBL/GenBank/DDBJ databases">
        <title>Pervasive Adenine N6-methylation of Active Genes in Fungi.</title>
        <authorList>
            <consortium name="DOE Joint Genome Institute"/>
            <person name="Mondo S.J."/>
            <person name="Dannebaum R.O."/>
            <person name="Kuo R.C."/>
            <person name="Labutti K."/>
            <person name="Haridas S."/>
            <person name="Kuo A."/>
            <person name="Salamov A."/>
            <person name="Ahrendt S.R."/>
            <person name="Lipzen A."/>
            <person name="Sullivan W."/>
            <person name="Andreopoulos W.B."/>
            <person name="Clum A."/>
            <person name="Lindquist E."/>
            <person name="Daum C."/>
            <person name="Ramamoorthy G.K."/>
            <person name="Gryganskyi A."/>
            <person name="Culley D."/>
            <person name="Magnuson J.K."/>
            <person name="James T.Y."/>
            <person name="O'Malley M.A."/>
            <person name="Stajich J.E."/>
            <person name="Spatafora J.W."/>
            <person name="Visel A."/>
            <person name="Grigoriev I.V."/>
        </authorList>
    </citation>
    <scope>NUCLEOTIDE SEQUENCE [LARGE SCALE GENOMIC DNA]</scope>
    <source>
        <strain evidence="8 9">ATCC 12442</strain>
    </source>
</reference>
<keyword evidence="5" id="KW-0539">Nucleus</keyword>
<dbReference type="OrthoDB" id="2123952at2759"/>
<dbReference type="PANTHER" id="PTHR47338">
    <property type="entry name" value="ZN(II)2CYS6 TRANSCRIPTION FACTOR (EUROFUNG)-RELATED"/>
    <property type="match status" value="1"/>
</dbReference>
<accession>A0A1Y1WBQ8</accession>
<evidence type="ECO:0000256" key="5">
    <source>
        <dbReference type="ARBA" id="ARBA00023242"/>
    </source>
</evidence>
<feature type="compositionally biased region" description="Low complexity" evidence="6">
    <location>
        <begin position="135"/>
        <end position="146"/>
    </location>
</feature>
<dbReference type="GO" id="GO:0006351">
    <property type="term" value="P:DNA-templated transcription"/>
    <property type="evidence" value="ECO:0007669"/>
    <property type="project" value="InterPro"/>
</dbReference>
<gene>
    <name evidence="8" type="ORF">DL89DRAFT_257140</name>
</gene>
<name>A0A1Y1WBQ8_9FUNG</name>
<dbReference type="AlphaFoldDB" id="A0A1Y1WBQ8"/>
<keyword evidence="3" id="KW-0805">Transcription regulation</keyword>
<feature type="domain" description="Xylanolytic transcriptional activator regulatory" evidence="7">
    <location>
        <begin position="32"/>
        <end position="111"/>
    </location>
</feature>
<dbReference type="Pfam" id="PF04082">
    <property type="entry name" value="Fungal_trans"/>
    <property type="match status" value="1"/>
</dbReference>
<dbReference type="GO" id="GO:0000981">
    <property type="term" value="F:DNA-binding transcription factor activity, RNA polymerase II-specific"/>
    <property type="evidence" value="ECO:0007669"/>
    <property type="project" value="InterPro"/>
</dbReference>
<keyword evidence="9" id="KW-1185">Reference proteome</keyword>
<protein>
    <recommendedName>
        <fullName evidence="7">Xylanolytic transcriptional activator regulatory domain-containing protein</fullName>
    </recommendedName>
</protein>
<keyword evidence="4" id="KW-0804">Transcription</keyword>